<evidence type="ECO:0000313" key="1">
    <source>
        <dbReference type="EMBL" id="KAJ3047015.1"/>
    </source>
</evidence>
<proteinExistence type="predicted"/>
<organism evidence="1 2">
    <name type="scientific">Rhizophlyctis rosea</name>
    <dbReference type="NCBI Taxonomy" id="64517"/>
    <lineage>
        <taxon>Eukaryota</taxon>
        <taxon>Fungi</taxon>
        <taxon>Fungi incertae sedis</taxon>
        <taxon>Chytridiomycota</taxon>
        <taxon>Chytridiomycota incertae sedis</taxon>
        <taxon>Chytridiomycetes</taxon>
        <taxon>Rhizophlyctidales</taxon>
        <taxon>Rhizophlyctidaceae</taxon>
        <taxon>Rhizophlyctis</taxon>
    </lineage>
</organism>
<name>A0AAD5WYX9_9FUNG</name>
<reference evidence="1" key="1">
    <citation type="submission" date="2020-05" db="EMBL/GenBank/DDBJ databases">
        <title>Phylogenomic resolution of chytrid fungi.</title>
        <authorList>
            <person name="Stajich J.E."/>
            <person name="Amses K."/>
            <person name="Simmons R."/>
            <person name="Seto K."/>
            <person name="Myers J."/>
            <person name="Bonds A."/>
            <person name="Quandt C.A."/>
            <person name="Barry K."/>
            <person name="Liu P."/>
            <person name="Grigoriev I."/>
            <person name="Longcore J.E."/>
            <person name="James T.Y."/>
        </authorList>
    </citation>
    <scope>NUCLEOTIDE SEQUENCE</scope>
    <source>
        <strain evidence="1">JEL0318</strain>
    </source>
</reference>
<protein>
    <submittedName>
        <fullName evidence="1">Uncharacterized protein</fullName>
    </submittedName>
</protein>
<sequence length="89" mass="10371">MAEKNLVFELRAAPRLLLYLAQSFRTGHVTEITFPEEVRKAAKYIRELTNIELTHKLVMAIVSIRSLMQALAFGRIRLRIYRDDARVVQ</sequence>
<evidence type="ECO:0000313" key="2">
    <source>
        <dbReference type="Proteomes" id="UP001212841"/>
    </source>
</evidence>
<comment type="caution">
    <text evidence="1">The sequence shown here is derived from an EMBL/GenBank/DDBJ whole genome shotgun (WGS) entry which is preliminary data.</text>
</comment>
<keyword evidence="2" id="KW-1185">Reference proteome</keyword>
<dbReference type="AlphaFoldDB" id="A0AAD5WYX9"/>
<dbReference type="Proteomes" id="UP001212841">
    <property type="component" value="Unassembled WGS sequence"/>
</dbReference>
<gene>
    <name evidence="1" type="ORF">HK097_000315</name>
</gene>
<dbReference type="EMBL" id="JADGJD010001043">
    <property type="protein sequence ID" value="KAJ3047015.1"/>
    <property type="molecule type" value="Genomic_DNA"/>
</dbReference>
<accession>A0AAD5WYX9</accession>